<organism evidence="2 3">
    <name type="scientific">Colletotrichum shisoi</name>
    <dbReference type="NCBI Taxonomy" id="2078593"/>
    <lineage>
        <taxon>Eukaryota</taxon>
        <taxon>Fungi</taxon>
        <taxon>Dikarya</taxon>
        <taxon>Ascomycota</taxon>
        <taxon>Pezizomycotina</taxon>
        <taxon>Sordariomycetes</taxon>
        <taxon>Hypocreomycetidae</taxon>
        <taxon>Glomerellales</taxon>
        <taxon>Glomerellaceae</taxon>
        <taxon>Colletotrichum</taxon>
        <taxon>Colletotrichum destructivum species complex</taxon>
    </lineage>
</organism>
<dbReference type="AlphaFoldDB" id="A0A5Q4C0M4"/>
<evidence type="ECO:0000313" key="2">
    <source>
        <dbReference type="EMBL" id="TQN72187.1"/>
    </source>
</evidence>
<evidence type="ECO:0000313" key="3">
    <source>
        <dbReference type="Proteomes" id="UP000326340"/>
    </source>
</evidence>
<sequence>ASALGSSSSLIQFSFHPAVLEPHLQLGTGSPTTGAWAIHLPVRVQVQRRPAEPTDKSETKKHRPDQTNLTGDNCLLIKAKRLNATGVIARFYPCEFQPPTNPQRPAWTTSRYAFLEVCLDELPGGYIDEPSIHVLPLLRRQGLTLSSVFTHARTPSRD</sequence>
<dbReference type="EMBL" id="PUHP01000194">
    <property type="protein sequence ID" value="TQN72187.1"/>
    <property type="molecule type" value="Genomic_DNA"/>
</dbReference>
<name>A0A5Q4C0M4_9PEZI</name>
<proteinExistence type="predicted"/>
<gene>
    <name evidence="2" type="ORF">CSHISOI_03293</name>
</gene>
<dbReference type="Proteomes" id="UP000326340">
    <property type="component" value="Unassembled WGS sequence"/>
</dbReference>
<protein>
    <submittedName>
        <fullName evidence="2">Uncharacterized protein</fullName>
    </submittedName>
</protein>
<keyword evidence="3" id="KW-1185">Reference proteome</keyword>
<comment type="caution">
    <text evidence="2">The sequence shown here is derived from an EMBL/GenBank/DDBJ whole genome shotgun (WGS) entry which is preliminary data.</text>
</comment>
<accession>A0A5Q4C0M4</accession>
<feature type="compositionally biased region" description="Basic and acidic residues" evidence="1">
    <location>
        <begin position="49"/>
        <end position="58"/>
    </location>
</feature>
<feature type="region of interest" description="Disordered" evidence="1">
    <location>
        <begin position="47"/>
        <end position="68"/>
    </location>
</feature>
<feature type="non-terminal residue" evidence="2">
    <location>
        <position position="1"/>
    </location>
</feature>
<evidence type="ECO:0000256" key="1">
    <source>
        <dbReference type="SAM" id="MobiDB-lite"/>
    </source>
</evidence>
<reference evidence="2 3" key="1">
    <citation type="journal article" date="2019" name="Sci. Rep.">
        <title>Colletotrichum shisoi sp. nov., an anthracnose pathogen of Perilla frutescens in Japan: molecular phylogenetic, morphological and genomic evidence.</title>
        <authorList>
            <person name="Gan P."/>
            <person name="Tsushima A."/>
            <person name="Hiroyama R."/>
            <person name="Narusaka M."/>
            <person name="Takano Y."/>
            <person name="Narusaka Y."/>
            <person name="Kawaradani M."/>
            <person name="Damm U."/>
            <person name="Shirasu K."/>
        </authorList>
    </citation>
    <scope>NUCLEOTIDE SEQUENCE [LARGE SCALE GENOMIC DNA]</scope>
    <source>
        <strain evidence="2 3">PG-2018a</strain>
    </source>
</reference>